<gene>
    <name evidence="1" type="ORF">FF38_00210</name>
</gene>
<name>A0A0L0CCP8_LUCCU</name>
<comment type="caution">
    <text evidence="1">The sequence shown here is derived from an EMBL/GenBank/DDBJ whole genome shotgun (WGS) entry which is preliminary data.</text>
</comment>
<sequence>MKCIRVLSYVLRGRYKHFKIGETISPDEIRNTLYHMVIQGHYFSNCIKELQQQDTLKGTLSSLKPFIDEVE</sequence>
<evidence type="ECO:0000313" key="1">
    <source>
        <dbReference type="EMBL" id="KNC29987.1"/>
    </source>
</evidence>
<dbReference type="AlphaFoldDB" id="A0A0L0CCP8"/>
<keyword evidence="2" id="KW-1185">Reference proteome</keyword>
<proteinExistence type="predicted"/>
<reference evidence="1 2" key="1">
    <citation type="journal article" date="2015" name="Nat. Commun.">
        <title>Lucilia cuprina genome unlocks parasitic fly biology to underpin future interventions.</title>
        <authorList>
            <person name="Anstead C.A."/>
            <person name="Korhonen P.K."/>
            <person name="Young N.D."/>
            <person name="Hall R.S."/>
            <person name="Jex A.R."/>
            <person name="Murali S.C."/>
            <person name="Hughes D.S."/>
            <person name="Lee S.F."/>
            <person name="Perry T."/>
            <person name="Stroehlein A.J."/>
            <person name="Ansell B.R."/>
            <person name="Breugelmans B."/>
            <person name="Hofmann A."/>
            <person name="Qu J."/>
            <person name="Dugan S."/>
            <person name="Lee S.L."/>
            <person name="Chao H."/>
            <person name="Dinh H."/>
            <person name="Han Y."/>
            <person name="Doddapaneni H.V."/>
            <person name="Worley K.C."/>
            <person name="Muzny D.M."/>
            <person name="Ioannidis P."/>
            <person name="Waterhouse R.M."/>
            <person name="Zdobnov E.M."/>
            <person name="James P.J."/>
            <person name="Bagnall N.H."/>
            <person name="Kotze A.C."/>
            <person name="Gibbs R.A."/>
            <person name="Richards S."/>
            <person name="Batterham P."/>
            <person name="Gasser R.B."/>
        </authorList>
    </citation>
    <scope>NUCLEOTIDE SEQUENCE [LARGE SCALE GENOMIC DNA]</scope>
    <source>
        <strain evidence="1 2">LS</strain>
        <tissue evidence="1">Full body</tissue>
    </source>
</reference>
<dbReference type="Proteomes" id="UP000037069">
    <property type="component" value="Unassembled WGS sequence"/>
</dbReference>
<dbReference type="EMBL" id="JRES01000595">
    <property type="protein sequence ID" value="KNC29987.1"/>
    <property type="molecule type" value="Genomic_DNA"/>
</dbReference>
<evidence type="ECO:0000313" key="2">
    <source>
        <dbReference type="Proteomes" id="UP000037069"/>
    </source>
</evidence>
<protein>
    <submittedName>
        <fullName evidence="1">Uncharacterized protein</fullName>
    </submittedName>
</protein>
<organism evidence="1 2">
    <name type="scientific">Lucilia cuprina</name>
    <name type="common">Green bottle fly</name>
    <name type="synonym">Australian sheep blowfly</name>
    <dbReference type="NCBI Taxonomy" id="7375"/>
    <lineage>
        <taxon>Eukaryota</taxon>
        <taxon>Metazoa</taxon>
        <taxon>Ecdysozoa</taxon>
        <taxon>Arthropoda</taxon>
        <taxon>Hexapoda</taxon>
        <taxon>Insecta</taxon>
        <taxon>Pterygota</taxon>
        <taxon>Neoptera</taxon>
        <taxon>Endopterygota</taxon>
        <taxon>Diptera</taxon>
        <taxon>Brachycera</taxon>
        <taxon>Muscomorpha</taxon>
        <taxon>Oestroidea</taxon>
        <taxon>Calliphoridae</taxon>
        <taxon>Luciliinae</taxon>
        <taxon>Lucilia</taxon>
    </lineage>
</organism>
<accession>A0A0L0CCP8</accession>